<keyword evidence="1" id="KW-0472">Membrane</keyword>
<evidence type="ECO:0000313" key="2">
    <source>
        <dbReference type="EMBL" id="AXA84612.1"/>
    </source>
</evidence>
<protein>
    <recommendedName>
        <fullName evidence="4">Cobalamin adenosyltransferase</fullName>
    </recommendedName>
</protein>
<evidence type="ECO:0008006" key="4">
    <source>
        <dbReference type="Google" id="ProtNLM"/>
    </source>
</evidence>
<dbReference type="Proteomes" id="UP000251842">
    <property type="component" value="Chromosome"/>
</dbReference>
<keyword evidence="1" id="KW-0812">Transmembrane</keyword>
<dbReference type="Gene3D" id="3.40.50.1820">
    <property type="entry name" value="alpha/beta hydrolase"/>
    <property type="match status" value="1"/>
</dbReference>
<dbReference type="PANTHER" id="PTHR37946:SF1">
    <property type="entry name" value="SLL1969 PROTEIN"/>
    <property type="match status" value="1"/>
</dbReference>
<organism evidence="2 3">
    <name type="scientific">Solilutibacter oculi</name>
    <dbReference type="NCBI Taxonomy" id="2698682"/>
    <lineage>
        <taxon>Bacteria</taxon>
        <taxon>Pseudomonadati</taxon>
        <taxon>Pseudomonadota</taxon>
        <taxon>Gammaproteobacteria</taxon>
        <taxon>Lysobacterales</taxon>
        <taxon>Lysobacteraceae</taxon>
        <taxon>Solilutibacter</taxon>
    </lineage>
</organism>
<evidence type="ECO:0000256" key="1">
    <source>
        <dbReference type="SAM" id="Phobius"/>
    </source>
</evidence>
<keyword evidence="3" id="KW-1185">Reference proteome</keyword>
<gene>
    <name evidence="2" type="ORF">DCD74_07890</name>
</gene>
<accession>A0A344J6F2</accession>
<reference evidence="3" key="1">
    <citation type="submission" date="2018-05" db="EMBL/GenBank/DDBJ databases">
        <title>Luteimonas pekinense sp. nov., isolated from human Meibomian gland secretions, Beijing, China.</title>
        <authorList>
            <person name="Wen T."/>
            <person name="Bai H."/>
            <person name="Lv H."/>
        </authorList>
    </citation>
    <scope>NUCLEOTIDE SEQUENCE [LARGE SCALE GENOMIC DNA]</scope>
    <source>
        <strain evidence="3">83-4</strain>
    </source>
</reference>
<dbReference type="PANTHER" id="PTHR37946">
    <property type="entry name" value="SLL1969 PROTEIN"/>
    <property type="match status" value="1"/>
</dbReference>
<keyword evidence="1" id="KW-1133">Transmembrane helix</keyword>
<evidence type="ECO:0000313" key="3">
    <source>
        <dbReference type="Proteomes" id="UP000251842"/>
    </source>
</evidence>
<dbReference type="InterPro" id="IPR029058">
    <property type="entry name" value="AB_hydrolase_fold"/>
</dbReference>
<name>A0A344J6F2_9GAMM</name>
<sequence length="231" mass="24127">MHEAARARRRQASMAPHKPRVLLLHGLWMHAPAMRWFATRLGSHGFGVRALGYYSVLEDTDRAVSRVADALHDAPGSHVVAHSLGGLMALEAARRLTTQDIGRVVCLGSPLAGSRAAGGVAERIPAGRRMLGQHLPLLLAGAGTLPAGLEVGMIAGCKPRGLGGVVARFDCEHDGTVALSETRIDGLADHIVLPASHSGLIFSDAAVAQSVAFLQAGRFRHGDDGRGAGIA</sequence>
<dbReference type="KEGG" id="lue:DCD74_07890"/>
<dbReference type="EMBL" id="CP029556">
    <property type="protein sequence ID" value="AXA84612.1"/>
    <property type="molecule type" value="Genomic_DNA"/>
</dbReference>
<dbReference type="OrthoDB" id="556502at2"/>
<proteinExistence type="predicted"/>
<dbReference type="SUPFAM" id="SSF53474">
    <property type="entry name" value="alpha/beta-Hydrolases"/>
    <property type="match status" value="1"/>
</dbReference>
<feature type="transmembrane region" description="Helical" evidence="1">
    <location>
        <begin position="21"/>
        <end position="38"/>
    </location>
</feature>
<dbReference type="AlphaFoldDB" id="A0A344J6F2"/>